<organism evidence="2 3">
    <name type="scientific">Klebsiella phage vB_Kpn_F48</name>
    <dbReference type="NCBI Taxonomy" id="2070028"/>
    <lineage>
        <taxon>Viruses</taxon>
        <taxon>Duplodnaviria</taxon>
        <taxon>Heunggongvirae</taxon>
        <taxon>Uroviricota</taxon>
        <taxon>Caudoviricetes</taxon>
        <taxon>Marfavirus</taxon>
        <taxon>Marfavirus F48</taxon>
    </lineage>
</organism>
<keyword evidence="1" id="KW-0812">Transmembrane</keyword>
<reference evidence="3" key="1">
    <citation type="submission" date="2018-01" db="EMBL/GenBank/DDBJ databases">
        <title>Direct submission.</title>
        <authorList>
            <person name="Ciacci N."/>
        </authorList>
    </citation>
    <scope>NUCLEOTIDE SEQUENCE [LARGE SCALE GENOMIC DNA]</scope>
</reference>
<dbReference type="EMBL" id="MG746602">
    <property type="protein sequence ID" value="AUO78688.1"/>
    <property type="molecule type" value="Genomic_DNA"/>
</dbReference>
<protein>
    <submittedName>
        <fullName evidence="2">Uncharacterized protein</fullName>
    </submittedName>
</protein>
<evidence type="ECO:0000256" key="1">
    <source>
        <dbReference type="SAM" id="Phobius"/>
    </source>
</evidence>
<accession>A0A2I6UFD6</accession>
<dbReference type="Proteomes" id="UP000240294">
    <property type="component" value="Genome"/>
</dbReference>
<evidence type="ECO:0000313" key="3">
    <source>
        <dbReference type="Proteomes" id="UP000240294"/>
    </source>
</evidence>
<evidence type="ECO:0000313" key="2">
    <source>
        <dbReference type="EMBL" id="AUO78688.1"/>
    </source>
</evidence>
<proteinExistence type="predicted"/>
<keyword evidence="1" id="KW-1133">Transmembrane helix</keyword>
<keyword evidence="1" id="KW-0472">Membrane</keyword>
<sequence length="55" mass="6016">MTIAFLILIAYFVIGIGYGKTLVALDDGSAQGTVFIAGFLFWPIALIIASFWNFK</sequence>
<feature type="transmembrane region" description="Helical" evidence="1">
    <location>
        <begin position="35"/>
        <end position="54"/>
    </location>
</feature>
<gene>
    <name evidence="2" type="ORF">vBKpnF48_63</name>
</gene>
<keyword evidence="3" id="KW-1185">Reference proteome</keyword>
<name>A0A2I6UFD6_9CAUD</name>